<dbReference type="CDD" id="cd18774">
    <property type="entry name" value="PDC2_HK_sensor"/>
    <property type="match status" value="1"/>
</dbReference>
<dbReference type="RefSeq" id="WP_088146932.1">
    <property type="nucleotide sequence ID" value="NZ_RHXL01000078.1"/>
</dbReference>
<dbReference type="EMBL" id="CP054569">
    <property type="protein sequence ID" value="QKQ47552.1"/>
    <property type="molecule type" value="Genomic_DNA"/>
</dbReference>
<sequence length="517" mass="56136">MRIHLRGLVLALTIFSAVVATANALYASYRVQREQLIANTLESNRVYASKLAESAGTFLRTAQRQLEYSARHLAGRFDVPELLATEADRLQQQTDSFNTVAIIRADGTILAASQTLRGFVGTRVDNPGSRAALQGRKPLISKPYVSLTGNLLINVSHPIHGDEGRYLGYIAGTIYLRNEGALHTLLGRHPYQDGSYLYVVDSEGRLIYHEDGSRVGEDVTANPVVAAVMRGQAGAQRLVNTRGVDMLAGYAGVPLSGWGVIAQRPAKATLEPLEELIWSLIRYAAPFALACLLAIWWCARKISQPLSQLATNVEHREVGVAMQRVQSVKAWYFEAQRLKGAVIRSFTSLQDEIGKLNQASITDPLTSLHNRRGLQAAVDRLRAAGAPFSVIALDIDHFKQVNDTYGHTVGDEVIRGVAQLMRDCSRPSDVLCRNGGEEFLMLLPAAGAQEAANVAERLCKRLATNRLHGTAGITLSAGVAQWPSAGAEVEAVFQAADQALYAAKQQGRNRVVTHAAA</sequence>
<feature type="domain" description="GGDEF" evidence="8">
    <location>
        <begin position="386"/>
        <end position="516"/>
    </location>
</feature>
<dbReference type="Pfam" id="PF02743">
    <property type="entry name" value="dCache_1"/>
    <property type="match status" value="1"/>
</dbReference>
<evidence type="ECO:0000313" key="10">
    <source>
        <dbReference type="Proteomes" id="UP000509782"/>
    </source>
</evidence>
<evidence type="ECO:0000256" key="5">
    <source>
        <dbReference type="ARBA" id="ARBA00022989"/>
    </source>
</evidence>
<evidence type="ECO:0000256" key="6">
    <source>
        <dbReference type="ARBA" id="ARBA00023136"/>
    </source>
</evidence>
<accession>A0A427WI03</accession>
<evidence type="ECO:0000259" key="8">
    <source>
        <dbReference type="PROSITE" id="PS50887"/>
    </source>
</evidence>
<dbReference type="GO" id="GO:0052621">
    <property type="term" value="F:diguanylate cyclase activity"/>
    <property type="evidence" value="ECO:0007669"/>
    <property type="project" value="UniProtKB-EC"/>
</dbReference>
<keyword evidence="3" id="KW-1003">Cell membrane</keyword>
<keyword evidence="5" id="KW-1133">Transmembrane helix</keyword>
<comment type="subcellular location">
    <subcellularLocation>
        <location evidence="1">Cell membrane</location>
        <topology evidence="1">Multi-pass membrane protein</topology>
    </subcellularLocation>
</comment>
<keyword evidence="6" id="KW-0472">Membrane</keyword>
<dbReference type="Gene3D" id="3.30.70.270">
    <property type="match status" value="1"/>
</dbReference>
<dbReference type="GO" id="GO:0005886">
    <property type="term" value="C:plasma membrane"/>
    <property type="evidence" value="ECO:0007669"/>
    <property type="project" value="UniProtKB-SubCell"/>
</dbReference>
<evidence type="ECO:0000256" key="2">
    <source>
        <dbReference type="ARBA" id="ARBA00012528"/>
    </source>
</evidence>
<dbReference type="SUPFAM" id="SSF103190">
    <property type="entry name" value="Sensory domain-like"/>
    <property type="match status" value="2"/>
</dbReference>
<evidence type="ECO:0000256" key="4">
    <source>
        <dbReference type="ARBA" id="ARBA00022692"/>
    </source>
</evidence>
<dbReference type="InterPro" id="IPR043128">
    <property type="entry name" value="Rev_trsase/Diguanyl_cyclase"/>
</dbReference>
<dbReference type="Gene3D" id="3.30.450.20">
    <property type="entry name" value="PAS domain"/>
    <property type="match status" value="1"/>
</dbReference>
<dbReference type="PROSITE" id="PS50887">
    <property type="entry name" value="GGDEF"/>
    <property type="match status" value="1"/>
</dbReference>
<dbReference type="SUPFAM" id="SSF55073">
    <property type="entry name" value="Nucleotide cyclase"/>
    <property type="match status" value="1"/>
</dbReference>
<dbReference type="InterPro" id="IPR000160">
    <property type="entry name" value="GGDEF_dom"/>
</dbReference>
<evidence type="ECO:0000256" key="1">
    <source>
        <dbReference type="ARBA" id="ARBA00004651"/>
    </source>
</evidence>
<evidence type="ECO:0000256" key="7">
    <source>
        <dbReference type="ARBA" id="ARBA00034247"/>
    </source>
</evidence>
<dbReference type="PANTHER" id="PTHR45138:SF9">
    <property type="entry name" value="DIGUANYLATE CYCLASE DGCM-RELATED"/>
    <property type="match status" value="1"/>
</dbReference>
<dbReference type="PANTHER" id="PTHR45138">
    <property type="entry name" value="REGULATORY COMPONENTS OF SENSORY TRANSDUCTION SYSTEM"/>
    <property type="match status" value="1"/>
</dbReference>
<dbReference type="STRING" id="32002.BVK87_23535"/>
<dbReference type="NCBIfam" id="TIGR00254">
    <property type="entry name" value="GGDEF"/>
    <property type="match status" value="1"/>
</dbReference>
<gene>
    <name evidence="9" type="ORF">FOC81_12970</name>
</gene>
<dbReference type="EC" id="2.7.7.65" evidence="2"/>
<organism evidence="9 10">
    <name type="scientific">Achromobacter denitrificans</name>
    <name type="common">Alcaligenes denitrificans</name>
    <dbReference type="NCBI Taxonomy" id="32002"/>
    <lineage>
        <taxon>Bacteria</taxon>
        <taxon>Pseudomonadati</taxon>
        <taxon>Pseudomonadota</taxon>
        <taxon>Betaproteobacteria</taxon>
        <taxon>Burkholderiales</taxon>
        <taxon>Alcaligenaceae</taxon>
        <taxon>Achromobacter</taxon>
    </lineage>
</organism>
<keyword evidence="4" id="KW-0812">Transmembrane</keyword>
<dbReference type="AlphaFoldDB" id="A0A427WI03"/>
<name>A0A427WI03_ACHDE</name>
<dbReference type="Pfam" id="PF00990">
    <property type="entry name" value="GGDEF"/>
    <property type="match status" value="1"/>
</dbReference>
<dbReference type="CDD" id="cd01949">
    <property type="entry name" value="GGDEF"/>
    <property type="match status" value="1"/>
</dbReference>
<dbReference type="InterPro" id="IPR029787">
    <property type="entry name" value="Nucleotide_cyclase"/>
</dbReference>
<evidence type="ECO:0000313" key="9">
    <source>
        <dbReference type="EMBL" id="QKQ47552.1"/>
    </source>
</evidence>
<reference evidence="9 10" key="1">
    <citation type="submission" date="2020-05" db="EMBL/GenBank/DDBJ databases">
        <title>FDA dAtabase for Regulatory Grade micrObial Sequences (FDA-ARGOS): Supporting development and validation of Infectious Disease Dx tests.</title>
        <authorList>
            <person name="Sproer C."/>
            <person name="Gronow S."/>
            <person name="Severitt S."/>
            <person name="Schroder I."/>
            <person name="Tallon L."/>
            <person name="Sadzewicz L."/>
            <person name="Zhao X."/>
            <person name="Vavikolanu K."/>
            <person name="Mehta A."/>
            <person name="Aluvathingal J."/>
            <person name="Nadendla S."/>
            <person name="Myers T."/>
            <person name="Yan Y."/>
            <person name="Sichtig H."/>
        </authorList>
    </citation>
    <scope>NUCLEOTIDE SEQUENCE [LARGE SCALE GENOMIC DNA]</scope>
    <source>
        <strain evidence="9 10">FDAARGOS_787</strain>
    </source>
</reference>
<dbReference type="SMART" id="SM00267">
    <property type="entry name" value="GGDEF"/>
    <property type="match status" value="1"/>
</dbReference>
<dbReference type="CDD" id="cd18773">
    <property type="entry name" value="PDC1_HK_sensor"/>
    <property type="match status" value="1"/>
</dbReference>
<dbReference type="Proteomes" id="UP000509782">
    <property type="component" value="Chromosome"/>
</dbReference>
<protein>
    <recommendedName>
        <fullName evidence="2">diguanylate cyclase</fullName>
        <ecNumber evidence="2">2.7.7.65</ecNumber>
    </recommendedName>
</protein>
<dbReference type="InterPro" id="IPR029151">
    <property type="entry name" value="Sensor-like_sf"/>
</dbReference>
<dbReference type="OrthoDB" id="9813903at2"/>
<dbReference type="InterPro" id="IPR033479">
    <property type="entry name" value="dCache_1"/>
</dbReference>
<proteinExistence type="predicted"/>
<dbReference type="FunFam" id="3.30.70.270:FF:000001">
    <property type="entry name" value="Diguanylate cyclase domain protein"/>
    <property type="match status" value="1"/>
</dbReference>
<evidence type="ECO:0000256" key="3">
    <source>
        <dbReference type="ARBA" id="ARBA00022475"/>
    </source>
</evidence>
<comment type="catalytic activity">
    <reaction evidence="7">
        <text>2 GTP = 3',3'-c-di-GMP + 2 diphosphate</text>
        <dbReference type="Rhea" id="RHEA:24898"/>
        <dbReference type="ChEBI" id="CHEBI:33019"/>
        <dbReference type="ChEBI" id="CHEBI:37565"/>
        <dbReference type="ChEBI" id="CHEBI:58805"/>
        <dbReference type="EC" id="2.7.7.65"/>
    </reaction>
</comment>
<dbReference type="InterPro" id="IPR050469">
    <property type="entry name" value="Diguanylate_Cyclase"/>
</dbReference>